<dbReference type="Proteomes" id="UP000494256">
    <property type="component" value="Unassembled WGS sequence"/>
</dbReference>
<dbReference type="OrthoDB" id="6612025at2759"/>
<protein>
    <recommendedName>
        <fullName evidence="3">Endonuclease-reverse transcriptase</fullName>
    </recommendedName>
</protein>
<name>A0A8S0Z397_ARCPL</name>
<evidence type="ECO:0000313" key="2">
    <source>
        <dbReference type="Proteomes" id="UP000494256"/>
    </source>
</evidence>
<evidence type="ECO:0000313" key="1">
    <source>
        <dbReference type="EMBL" id="CAB3226849.1"/>
    </source>
</evidence>
<sequence>MERSMLNIKRINKIRHTKIRNITKATDGLAQALALKWKWAGHIARLQDQRWTKRVTEWRGPVGKRKKGRPSIRWEDEIKHIAGPNWIQTAQSRENWLNLEEAFTCRGVLTE</sequence>
<evidence type="ECO:0008006" key="3">
    <source>
        <dbReference type="Google" id="ProtNLM"/>
    </source>
</evidence>
<dbReference type="AlphaFoldDB" id="A0A8S0Z397"/>
<proteinExistence type="predicted"/>
<organism evidence="1 2">
    <name type="scientific">Arctia plantaginis</name>
    <name type="common">Wood tiger moth</name>
    <name type="synonym">Phalaena plantaginis</name>
    <dbReference type="NCBI Taxonomy" id="874455"/>
    <lineage>
        <taxon>Eukaryota</taxon>
        <taxon>Metazoa</taxon>
        <taxon>Ecdysozoa</taxon>
        <taxon>Arthropoda</taxon>
        <taxon>Hexapoda</taxon>
        <taxon>Insecta</taxon>
        <taxon>Pterygota</taxon>
        <taxon>Neoptera</taxon>
        <taxon>Endopterygota</taxon>
        <taxon>Lepidoptera</taxon>
        <taxon>Glossata</taxon>
        <taxon>Ditrysia</taxon>
        <taxon>Noctuoidea</taxon>
        <taxon>Erebidae</taxon>
        <taxon>Arctiinae</taxon>
        <taxon>Arctia</taxon>
    </lineage>
</organism>
<gene>
    <name evidence="1" type="ORF">APLA_LOCUS2723</name>
</gene>
<comment type="caution">
    <text evidence="1">The sequence shown here is derived from an EMBL/GenBank/DDBJ whole genome shotgun (WGS) entry which is preliminary data.</text>
</comment>
<dbReference type="EMBL" id="CADEBD010000275">
    <property type="protein sequence ID" value="CAB3226849.1"/>
    <property type="molecule type" value="Genomic_DNA"/>
</dbReference>
<accession>A0A8S0Z397</accession>
<reference evidence="1 2" key="1">
    <citation type="submission" date="2020-04" db="EMBL/GenBank/DDBJ databases">
        <authorList>
            <person name="Wallbank WR R."/>
            <person name="Pardo Diaz C."/>
            <person name="Kozak K."/>
            <person name="Martin S."/>
            <person name="Jiggins C."/>
            <person name="Moest M."/>
            <person name="Warren A I."/>
            <person name="Byers J.R.P. K."/>
            <person name="Montejo-Kovacevich G."/>
            <person name="Yen C E."/>
        </authorList>
    </citation>
    <scope>NUCLEOTIDE SEQUENCE [LARGE SCALE GENOMIC DNA]</scope>
</reference>